<evidence type="ECO:0000313" key="1">
    <source>
        <dbReference type="EMBL" id="RHX85976.1"/>
    </source>
</evidence>
<organism evidence="1 2">
    <name type="scientific">Leptospira stimsonii</name>
    <dbReference type="NCBI Taxonomy" id="2202203"/>
    <lineage>
        <taxon>Bacteria</taxon>
        <taxon>Pseudomonadati</taxon>
        <taxon>Spirochaetota</taxon>
        <taxon>Spirochaetia</taxon>
        <taxon>Leptospirales</taxon>
        <taxon>Leptospiraceae</taxon>
        <taxon>Leptospira</taxon>
    </lineage>
</organism>
<dbReference type="Proteomes" id="UP000266669">
    <property type="component" value="Unassembled WGS sequence"/>
</dbReference>
<proteinExistence type="predicted"/>
<dbReference type="EMBL" id="QHCS01000002">
    <property type="protein sequence ID" value="RHX85976.1"/>
    <property type="molecule type" value="Genomic_DNA"/>
</dbReference>
<accession>A0A8B3CP86</accession>
<evidence type="ECO:0000313" key="2">
    <source>
        <dbReference type="Proteomes" id="UP000266669"/>
    </source>
</evidence>
<sequence length="101" mass="11281">MNPFRTISRRELERKARSLAFLIGNPRADRPKYISNFVYSKILNCENRIRSVVVIPTSSSVKLARPALILGGGGGFAGENRATFLYHKILILSRIIPALVL</sequence>
<gene>
    <name evidence="1" type="ORF">DLM78_08810</name>
</gene>
<name>A0A8B3CP86_9LEPT</name>
<comment type="caution">
    <text evidence="1">The sequence shown here is derived from an EMBL/GenBank/DDBJ whole genome shotgun (WGS) entry which is preliminary data.</text>
</comment>
<reference evidence="2" key="1">
    <citation type="submission" date="2018-05" db="EMBL/GenBank/DDBJ databases">
        <title>Leptospira yasudae sp. nov. and Leptospira stimsonii sp. nov., two pathogenic species of the genus Leptospira isolated from environmental sources.</title>
        <authorList>
            <person name="Casanovas-Massana A."/>
            <person name="Hamond C."/>
            <person name="Santos L.A."/>
            <person name="Hacker K.P."/>
            <person name="Balassiano I."/>
            <person name="Medeiros M.A."/>
            <person name="Reis M.G."/>
            <person name="Ko A.I."/>
            <person name="Wunder E.A."/>
        </authorList>
    </citation>
    <scope>NUCLEOTIDE SEQUENCE [LARGE SCALE GENOMIC DNA]</scope>
    <source>
        <strain evidence="2">AMB6-RJ</strain>
    </source>
</reference>
<protein>
    <submittedName>
        <fullName evidence="1">Uncharacterized protein</fullName>
    </submittedName>
</protein>
<dbReference type="AlphaFoldDB" id="A0A8B3CP86"/>